<name>A0A4S4M5A7_9AGAM</name>
<keyword evidence="3" id="KW-1185">Reference proteome</keyword>
<protein>
    <submittedName>
        <fullName evidence="2">Uncharacterized protein</fullName>
    </submittedName>
</protein>
<comment type="caution">
    <text evidence="2">The sequence shown here is derived from an EMBL/GenBank/DDBJ whole genome shotgun (WGS) entry which is preliminary data.</text>
</comment>
<evidence type="ECO:0000313" key="2">
    <source>
        <dbReference type="EMBL" id="THH19658.1"/>
    </source>
</evidence>
<dbReference type="AlphaFoldDB" id="A0A4S4M5A7"/>
<evidence type="ECO:0000256" key="1">
    <source>
        <dbReference type="SAM" id="MobiDB-lite"/>
    </source>
</evidence>
<gene>
    <name evidence="2" type="ORF">EW146_g1561</name>
</gene>
<reference evidence="2 3" key="1">
    <citation type="submission" date="2019-02" db="EMBL/GenBank/DDBJ databases">
        <title>Genome sequencing of the rare red list fungi Bondarzewia mesenterica.</title>
        <authorList>
            <person name="Buettner E."/>
            <person name="Kellner H."/>
        </authorList>
    </citation>
    <scope>NUCLEOTIDE SEQUENCE [LARGE SCALE GENOMIC DNA]</scope>
    <source>
        <strain evidence="2 3">DSM 108281</strain>
    </source>
</reference>
<accession>A0A4S4M5A7</accession>
<dbReference type="Proteomes" id="UP000310158">
    <property type="component" value="Unassembled WGS sequence"/>
</dbReference>
<dbReference type="EMBL" id="SGPL01000039">
    <property type="protein sequence ID" value="THH19658.1"/>
    <property type="molecule type" value="Genomic_DNA"/>
</dbReference>
<feature type="region of interest" description="Disordered" evidence="1">
    <location>
        <begin position="44"/>
        <end position="76"/>
    </location>
</feature>
<evidence type="ECO:0000313" key="3">
    <source>
        <dbReference type="Proteomes" id="UP000310158"/>
    </source>
</evidence>
<proteinExistence type="predicted"/>
<sequence length="76" mass="8340">MDLLTANLHNRFQTGLPITDLDLKDSQYPILTSHTHVEPALPNAHSSVNQTVPPDHNWHVTTAAQQPTGQPPSTQP</sequence>
<organism evidence="2 3">
    <name type="scientific">Bondarzewia mesenterica</name>
    <dbReference type="NCBI Taxonomy" id="1095465"/>
    <lineage>
        <taxon>Eukaryota</taxon>
        <taxon>Fungi</taxon>
        <taxon>Dikarya</taxon>
        <taxon>Basidiomycota</taxon>
        <taxon>Agaricomycotina</taxon>
        <taxon>Agaricomycetes</taxon>
        <taxon>Russulales</taxon>
        <taxon>Bondarzewiaceae</taxon>
        <taxon>Bondarzewia</taxon>
    </lineage>
</organism>